<dbReference type="AlphaFoldDB" id="A0A1A8G8V4"/>
<keyword evidence="2" id="KW-0732">Signal</keyword>
<gene>
    <name evidence="3" type="primary">LRRC17</name>
</gene>
<feature type="signal peptide" evidence="2">
    <location>
        <begin position="1"/>
        <end position="18"/>
    </location>
</feature>
<feature type="non-terminal residue" evidence="3">
    <location>
        <position position="38"/>
    </location>
</feature>
<feature type="region of interest" description="Disordered" evidence="1">
    <location>
        <begin position="19"/>
        <end position="38"/>
    </location>
</feature>
<accession>A0A1A8G8V4</accession>
<protein>
    <submittedName>
        <fullName evidence="3">Leucine rich repeat containing 17</fullName>
    </submittedName>
</protein>
<dbReference type="EMBL" id="HAEB01020986">
    <property type="protein sequence ID" value="SBQ67513.1"/>
    <property type="molecule type" value="Transcribed_RNA"/>
</dbReference>
<reference evidence="3" key="1">
    <citation type="submission" date="2016-05" db="EMBL/GenBank/DDBJ databases">
        <authorList>
            <person name="Lavstsen T."/>
            <person name="Jespersen J.S."/>
        </authorList>
    </citation>
    <scope>NUCLEOTIDE SEQUENCE</scope>
    <source>
        <tissue evidence="3">Brain</tissue>
    </source>
</reference>
<organism evidence="3">
    <name type="scientific">Nothobranchius korthausae</name>
    <dbReference type="NCBI Taxonomy" id="1143690"/>
    <lineage>
        <taxon>Eukaryota</taxon>
        <taxon>Metazoa</taxon>
        <taxon>Chordata</taxon>
        <taxon>Craniata</taxon>
        <taxon>Vertebrata</taxon>
        <taxon>Euteleostomi</taxon>
        <taxon>Actinopterygii</taxon>
        <taxon>Neopterygii</taxon>
        <taxon>Teleostei</taxon>
        <taxon>Neoteleostei</taxon>
        <taxon>Acanthomorphata</taxon>
        <taxon>Ovalentaria</taxon>
        <taxon>Atherinomorphae</taxon>
        <taxon>Cyprinodontiformes</taxon>
        <taxon>Nothobranchiidae</taxon>
        <taxon>Nothobranchius</taxon>
    </lineage>
</organism>
<evidence type="ECO:0000256" key="2">
    <source>
        <dbReference type="SAM" id="SignalP"/>
    </source>
</evidence>
<evidence type="ECO:0000256" key="1">
    <source>
        <dbReference type="SAM" id="MobiDB-lite"/>
    </source>
</evidence>
<proteinExistence type="predicted"/>
<evidence type="ECO:0000313" key="3">
    <source>
        <dbReference type="EMBL" id="SBQ67513.1"/>
    </source>
</evidence>
<reference evidence="3" key="2">
    <citation type="submission" date="2016-06" db="EMBL/GenBank/DDBJ databases">
        <title>The genome of a short-lived fish provides insights into sex chromosome evolution and the genetic control of aging.</title>
        <authorList>
            <person name="Reichwald K."/>
            <person name="Felder M."/>
            <person name="Petzold A."/>
            <person name="Koch P."/>
            <person name="Groth M."/>
            <person name="Platzer M."/>
        </authorList>
    </citation>
    <scope>NUCLEOTIDE SEQUENCE</scope>
    <source>
        <tissue evidence="3">Brain</tissue>
    </source>
</reference>
<feature type="compositionally biased region" description="Basic and acidic residues" evidence="1">
    <location>
        <begin position="26"/>
        <end position="38"/>
    </location>
</feature>
<name>A0A1A8G8V4_9TELE</name>
<sequence length="38" mass="4422">MRLLSFVLLLLLLWSAEPQRNPGSKVTERGTRDRVRGR</sequence>
<feature type="chain" id="PRO_5008370507" evidence="2">
    <location>
        <begin position="19"/>
        <end position="38"/>
    </location>
</feature>